<comment type="caution">
    <text evidence="1">The sequence shown here is derived from an EMBL/GenBank/DDBJ whole genome shotgun (WGS) entry which is preliminary data.</text>
</comment>
<organism evidence="1 2">
    <name type="scientific">Catharanthus roseus</name>
    <name type="common">Madagascar periwinkle</name>
    <name type="synonym">Vinca rosea</name>
    <dbReference type="NCBI Taxonomy" id="4058"/>
    <lineage>
        <taxon>Eukaryota</taxon>
        <taxon>Viridiplantae</taxon>
        <taxon>Streptophyta</taxon>
        <taxon>Embryophyta</taxon>
        <taxon>Tracheophyta</taxon>
        <taxon>Spermatophyta</taxon>
        <taxon>Magnoliopsida</taxon>
        <taxon>eudicotyledons</taxon>
        <taxon>Gunneridae</taxon>
        <taxon>Pentapetalae</taxon>
        <taxon>asterids</taxon>
        <taxon>lamiids</taxon>
        <taxon>Gentianales</taxon>
        <taxon>Apocynaceae</taxon>
        <taxon>Rauvolfioideae</taxon>
        <taxon>Vinceae</taxon>
        <taxon>Catharanthinae</taxon>
        <taxon>Catharanthus</taxon>
    </lineage>
</organism>
<proteinExistence type="predicted"/>
<dbReference type="EMBL" id="CM044706">
    <property type="protein sequence ID" value="KAI5658477.1"/>
    <property type="molecule type" value="Genomic_DNA"/>
</dbReference>
<reference evidence="2" key="1">
    <citation type="journal article" date="2023" name="Nat. Plants">
        <title>Single-cell RNA sequencing provides a high-resolution roadmap for understanding the multicellular compartmentation of specialized metabolism.</title>
        <authorList>
            <person name="Sun S."/>
            <person name="Shen X."/>
            <person name="Li Y."/>
            <person name="Li Y."/>
            <person name="Wang S."/>
            <person name="Li R."/>
            <person name="Zhang H."/>
            <person name="Shen G."/>
            <person name="Guo B."/>
            <person name="Wei J."/>
            <person name="Xu J."/>
            <person name="St-Pierre B."/>
            <person name="Chen S."/>
            <person name="Sun C."/>
        </authorList>
    </citation>
    <scope>NUCLEOTIDE SEQUENCE [LARGE SCALE GENOMIC DNA]</scope>
</reference>
<protein>
    <submittedName>
        <fullName evidence="1">Uncharacterized protein</fullName>
    </submittedName>
</protein>
<dbReference type="Proteomes" id="UP001060085">
    <property type="component" value="Linkage Group LG06"/>
</dbReference>
<keyword evidence="2" id="KW-1185">Reference proteome</keyword>
<evidence type="ECO:0000313" key="1">
    <source>
        <dbReference type="EMBL" id="KAI5658477.1"/>
    </source>
</evidence>
<accession>A0ACC0ADH5</accession>
<gene>
    <name evidence="1" type="ORF">M9H77_27270</name>
</gene>
<name>A0ACC0ADH5_CATRO</name>
<evidence type="ECO:0000313" key="2">
    <source>
        <dbReference type="Proteomes" id="UP001060085"/>
    </source>
</evidence>
<sequence>MLQCIFLLSDSGEVMLEKQLTGHRVDRSICAWFWDQSIVQGDSFKFLPVIASPTHYLFQVVRDGITFLACTQVEMPPLMGIEFLCRVADVLSEYLGGLNEDLIKDNFVIVYELLDEMIDNGFPLTTEPNILREMIAPPNIVSKMLSVVTGNSSNVSNTLPGATASCVPWRKTDLKHTSNDIYVDLVEEMDAIINRDGTLVKCEIYGEVQVNSHLSGLPDLTLSFANPSILNDVRFHPCVRLRPWESNQILSFVPPDGEFKLMCYRVKKLKSIPIYVKPQLSSDSGTCPISVLVGIRNDPGKPIDSVNVDFQLPPCVSSADLTSNHGTVNILANKTCSWSIGRLPKDKAPSLSGTLMLQTGLEQLHVFPSFRVSFRIQGVALSGLKIDKLDMKNLPSKPYKGFRAVTKAGEFEIRS</sequence>